<gene>
    <name evidence="1" type="ORF">ACOLOM_LOCUS10840</name>
</gene>
<name>A0ACA9PMY1_9GLOM</name>
<reference evidence="1" key="1">
    <citation type="submission" date="2021-06" db="EMBL/GenBank/DDBJ databases">
        <authorList>
            <person name="Kallberg Y."/>
            <person name="Tangrot J."/>
            <person name="Rosling A."/>
        </authorList>
    </citation>
    <scope>NUCLEOTIDE SEQUENCE</scope>
    <source>
        <strain evidence="1">CL356</strain>
    </source>
</reference>
<accession>A0ACA9PMY1</accession>
<sequence length="128" mass="14304">PYPDELPHIWWCATGPLAFLPIHAAGIYDSDSETERLVNYAISSYIPTLSVLLDSPNPTPSLPFKLLSVIQSSAPGASTIPNTLEELKRIQLYIRDGDHIVLEESQGTKERVKEQMEYCSWLHLACHG</sequence>
<feature type="non-terminal residue" evidence="1">
    <location>
        <position position="1"/>
    </location>
</feature>
<dbReference type="EMBL" id="CAJVPT010036445">
    <property type="protein sequence ID" value="CAG8714550.1"/>
    <property type="molecule type" value="Genomic_DNA"/>
</dbReference>
<dbReference type="Proteomes" id="UP000789525">
    <property type="component" value="Unassembled WGS sequence"/>
</dbReference>
<evidence type="ECO:0000313" key="1">
    <source>
        <dbReference type="EMBL" id="CAG8714550.1"/>
    </source>
</evidence>
<keyword evidence="2" id="KW-1185">Reference proteome</keyword>
<comment type="caution">
    <text evidence="1">The sequence shown here is derived from an EMBL/GenBank/DDBJ whole genome shotgun (WGS) entry which is preliminary data.</text>
</comment>
<protein>
    <submittedName>
        <fullName evidence="1">15654_t:CDS:1</fullName>
    </submittedName>
</protein>
<evidence type="ECO:0000313" key="2">
    <source>
        <dbReference type="Proteomes" id="UP000789525"/>
    </source>
</evidence>
<feature type="non-terminal residue" evidence="1">
    <location>
        <position position="128"/>
    </location>
</feature>
<proteinExistence type="predicted"/>
<organism evidence="1 2">
    <name type="scientific">Acaulospora colombiana</name>
    <dbReference type="NCBI Taxonomy" id="27376"/>
    <lineage>
        <taxon>Eukaryota</taxon>
        <taxon>Fungi</taxon>
        <taxon>Fungi incertae sedis</taxon>
        <taxon>Mucoromycota</taxon>
        <taxon>Glomeromycotina</taxon>
        <taxon>Glomeromycetes</taxon>
        <taxon>Diversisporales</taxon>
        <taxon>Acaulosporaceae</taxon>
        <taxon>Acaulospora</taxon>
    </lineage>
</organism>